<proteinExistence type="predicted"/>
<gene>
    <name evidence="3" type="ORF">DWW24_05355</name>
    <name evidence="2" type="ORF">L0P03_03295</name>
</gene>
<evidence type="ECO:0000313" key="2">
    <source>
        <dbReference type="EMBL" id="MCG4958881.1"/>
    </source>
</evidence>
<dbReference type="Proteomes" id="UP000283426">
    <property type="component" value="Unassembled WGS sequence"/>
</dbReference>
<reference evidence="3 4" key="1">
    <citation type="submission" date="2018-08" db="EMBL/GenBank/DDBJ databases">
        <title>A genome reference for cultivated species of the human gut microbiota.</title>
        <authorList>
            <person name="Zou Y."/>
            <person name="Xue W."/>
            <person name="Luo G."/>
        </authorList>
    </citation>
    <scope>NUCLEOTIDE SEQUENCE [LARGE SCALE GENOMIC DNA]</scope>
    <source>
        <strain evidence="3 4">AF14-6AC</strain>
    </source>
</reference>
<comment type="caution">
    <text evidence="3">The sequence shown here is derived from an EMBL/GenBank/DDBJ whole genome shotgun (WGS) entry which is preliminary data.</text>
</comment>
<dbReference type="Proteomes" id="UP001199750">
    <property type="component" value="Unassembled WGS sequence"/>
</dbReference>
<name>A0A412WMC6_9BACT</name>
<dbReference type="EMBL" id="QRYW01000009">
    <property type="protein sequence ID" value="RGV28426.1"/>
    <property type="molecule type" value="Genomic_DNA"/>
</dbReference>
<reference evidence="2" key="2">
    <citation type="submission" date="2022-01" db="EMBL/GenBank/DDBJ databases">
        <title>Collection of gut derived symbiotic bacterial strains cultured from healthy donors.</title>
        <authorList>
            <person name="Lin H."/>
            <person name="Kohout C."/>
            <person name="Waligurski E."/>
            <person name="Pamer E.G."/>
        </authorList>
    </citation>
    <scope>NUCLEOTIDE SEQUENCE</scope>
    <source>
        <strain evidence="2">DFI.1.149</strain>
    </source>
</reference>
<protein>
    <submittedName>
        <fullName evidence="3">Uncharacterized protein</fullName>
    </submittedName>
</protein>
<accession>A0A412WMC6</accession>
<dbReference type="EMBL" id="JAKNDN010000005">
    <property type="protein sequence ID" value="MCG4958881.1"/>
    <property type="molecule type" value="Genomic_DNA"/>
</dbReference>
<dbReference type="RefSeq" id="WP_118107607.1">
    <property type="nucleotide sequence ID" value="NZ_JAHOOV010000008.1"/>
</dbReference>
<evidence type="ECO:0000313" key="3">
    <source>
        <dbReference type="EMBL" id="RGV28426.1"/>
    </source>
</evidence>
<organism evidence="3 4">
    <name type="scientific">Odoribacter splanchnicus</name>
    <dbReference type="NCBI Taxonomy" id="28118"/>
    <lineage>
        <taxon>Bacteria</taxon>
        <taxon>Pseudomonadati</taxon>
        <taxon>Bacteroidota</taxon>
        <taxon>Bacteroidia</taxon>
        <taxon>Bacteroidales</taxon>
        <taxon>Odoribacteraceae</taxon>
        <taxon>Odoribacter</taxon>
    </lineage>
</organism>
<evidence type="ECO:0000256" key="1">
    <source>
        <dbReference type="SAM" id="MobiDB-lite"/>
    </source>
</evidence>
<sequence>MSEAEKFMKTNIEALTRDETGGGDNSRYPNRDAKFCTLYVYSKGSVVIKRTTEDPGLEASGEYSKSTIRGLEDRCPIKNGSGCNPYSCQEVPY</sequence>
<dbReference type="AlphaFoldDB" id="A0A412WMC6"/>
<evidence type="ECO:0000313" key="4">
    <source>
        <dbReference type="Proteomes" id="UP000283426"/>
    </source>
</evidence>
<feature type="region of interest" description="Disordered" evidence="1">
    <location>
        <begin position="1"/>
        <end position="27"/>
    </location>
</feature>